<feature type="region of interest" description="Disordered" evidence="1">
    <location>
        <begin position="18"/>
        <end position="42"/>
    </location>
</feature>
<feature type="compositionally biased region" description="Polar residues" evidence="1">
    <location>
        <begin position="269"/>
        <end position="280"/>
    </location>
</feature>
<evidence type="ECO:0000313" key="3">
    <source>
        <dbReference type="Proteomes" id="UP000499080"/>
    </source>
</evidence>
<reference evidence="2 3" key="1">
    <citation type="journal article" date="2019" name="Sci. Rep.">
        <title>Orb-weaving spider Araneus ventricosus genome elucidates the spidroin gene catalogue.</title>
        <authorList>
            <person name="Kono N."/>
            <person name="Nakamura H."/>
            <person name="Ohtoshi R."/>
            <person name="Moran D.A.P."/>
            <person name="Shinohara A."/>
            <person name="Yoshida Y."/>
            <person name="Fujiwara M."/>
            <person name="Mori M."/>
            <person name="Tomita M."/>
            <person name="Arakawa K."/>
        </authorList>
    </citation>
    <scope>NUCLEOTIDE SEQUENCE [LARGE SCALE GENOMIC DNA]</scope>
</reference>
<comment type="caution">
    <text evidence="2">The sequence shown here is derived from an EMBL/GenBank/DDBJ whole genome shotgun (WGS) entry which is preliminary data.</text>
</comment>
<feature type="region of interest" description="Disordered" evidence="1">
    <location>
        <begin position="120"/>
        <end position="151"/>
    </location>
</feature>
<proteinExistence type="predicted"/>
<feature type="region of interest" description="Disordered" evidence="1">
    <location>
        <begin position="222"/>
        <end position="280"/>
    </location>
</feature>
<accession>A0A4Y2SM58</accession>
<evidence type="ECO:0000256" key="1">
    <source>
        <dbReference type="SAM" id="MobiDB-lite"/>
    </source>
</evidence>
<gene>
    <name evidence="2" type="ORF">AVEN_138387_1</name>
</gene>
<dbReference type="Proteomes" id="UP000499080">
    <property type="component" value="Unassembled WGS sequence"/>
</dbReference>
<protein>
    <submittedName>
        <fullName evidence="2">Uncharacterized protein</fullName>
    </submittedName>
</protein>
<keyword evidence="3" id="KW-1185">Reference proteome</keyword>
<name>A0A4Y2SM58_ARAVE</name>
<dbReference type="EMBL" id="BGPR01022762">
    <property type="protein sequence ID" value="GBN89398.1"/>
    <property type="molecule type" value="Genomic_DNA"/>
</dbReference>
<sequence>MLYNQAVAVPRLTTRLSRSSRSHVLQPVHHHGPSSLLEPSPTVPRIPILQPVRCGPASESHVLQQAVAVLRSQVLQPGHRSPRLRRPQQAIAVPRISRLTTVRHGPSDAYNQAITSPQIRSHSSTLRSLRSHVPQPGRRGPPNLSFATRPSRSLRIPPASYSQAVAVLRIPRFLQPNCPAVLRSHVLQPGIAVLQSRLTTSTSRSLVFTTRPSAVHRIPRLLGTLPYGPSRRSRSSQPGRRGPSESQVLQPGHRGPSESHVLQPVHRTVLQNPTSYNQAI</sequence>
<evidence type="ECO:0000313" key="2">
    <source>
        <dbReference type="EMBL" id="GBN89398.1"/>
    </source>
</evidence>
<organism evidence="2 3">
    <name type="scientific">Araneus ventricosus</name>
    <name type="common">Orbweaver spider</name>
    <name type="synonym">Epeira ventricosa</name>
    <dbReference type="NCBI Taxonomy" id="182803"/>
    <lineage>
        <taxon>Eukaryota</taxon>
        <taxon>Metazoa</taxon>
        <taxon>Ecdysozoa</taxon>
        <taxon>Arthropoda</taxon>
        <taxon>Chelicerata</taxon>
        <taxon>Arachnida</taxon>
        <taxon>Araneae</taxon>
        <taxon>Araneomorphae</taxon>
        <taxon>Entelegynae</taxon>
        <taxon>Araneoidea</taxon>
        <taxon>Araneidae</taxon>
        <taxon>Araneus</taxon>
    </lineage>
</organism>
<dbReference type="AlphaFoldDB" id="A0A4Y2SM58"/>
<feature type="compositionally biased region" description="Low complexity" evidence="1">
    <location>
        <begin position="120"/>
        <end position="132"/>
    </location>
</feature>